<keyword evidence="3" id="KW-1185">Reference proteome</keyword>
<keyword evidence="2" id="KW-0675">Receptor</keyword>
<feature type="non-terminal residue" evidence="2">
    <location>
        <position position="1"/>
    </location>
</feature>
<name>A0A7T8GZJ0_CALRO</name>
<dbReference type="Proteomes" id="UP000595437">
    <property type="component" value="Chromosome 9"/>
</dbReference>
<evidence type="ECO:0000256" key="1">
    <source>
        <dbReference type="SAM" id="Phobius"/>
    </source>
</evidence>
<dbReference type="EMBL" id="CP045898">
    <property type="protein sequence ID" value="QQP40371.1"/>
    <property type="molecule type" value="Genomic_DNA"/>
</dbReference>
<protein>
    <submittedName>
        <fullName evidence="2">Transient receptor potential cation channel subfamily A member 1 -like protein</fullName>
    </submittedName>
</protein>
<feature type="transmembrane region" description="Helical" evidence="1">
    <location>
        <begin position="7"/>
        <end position="29"/>
    </location>
</feature>
<reference evidence="3" key="1">
    <citation type="submission" date="2021-01" db="EMBL/GenBank/DDBJ databases">
        <title>Caligus Genome Assembly.</title>
        <authorList>
            <person name="Gallardo-Escarate C."/>
        </authorList>
    </citation>
    <scope>NUCLEOTIDE SEQUENCE [LARGE SCALE GENOMIC DNA]</scope>
</reference>
<dbReference type="AlphaFoldDB" id="A0A7T8GZJ0"/>
<evidence type="ECO:0000313" key="2">
    <source>
        <dbReference type="EMBL" id="QQP40371.1"/>
    </source>
</evidence>
<dbReference type="OrthoDB" id="1661883at2759"/>
<accession>A0A7T8GZJ0</accession>
<evidence type="ECO:0000313" key="3">
    <source>
        <dbReference type="Proteomes" id="UP000595437"/>
    </source>
</evidence>
<feature type="transmembrane region" description="Helical" evidence="1">
    <location>
        <begin position="49"/>
        <end position="70"/>
    </location>
</feature>
<gene>
    <name evidence="2" type="ORF">FKW44_014387</name>
</gene>
<keyword evidence="1" id="KW-1133">Transmembrane helix</keyword>
<sequence length="83" mass="9553">WHNFGRYVFYGRIFLYSLFLVFLTSYLILEAQSSNCLNKATTIPLSPRKTYSSLFATCGVLIGVILNIFAEITEIVRTGIRYF</sequence>
<keyword evidence="1" id="KW-0472">Membrane</keyword>
<keyword evidence="1" id="KW-0812">Transmembrane</keyword>
<proteinExistence type="predicted"/>
<organism evidence="2 3">
    <name type="scientific">Caligus rogercresseyi</name>
    <name type="common">Sea louse</name>
    <dbReference type="NCBI Taxonomy" id="217165"/>
    <lineage>
        <taxon>Eukaryota</taxon>
        <taxon>Metazoa</taxon>
        <taxon>Ecdysozoa</taxon>
        <taxon>Arthropoda</taxon>
        <taxon>Crustacea</taxon>
        <taxon>Multicrustacea</taxon>
        <taxon>Hexanauplia</taxon>
        <taxon>Copepoda</taxon>
        <taxon>Siphonostomatoida</taxon>
        <taxon>Caligidae</taxon>
        <taxon>Caligus</taxon>
    </lineage>
</organism>